<feature type="domain" description="3-octaprenyl-4-hydroxybenzoate carboxy-lyase-like C-terminal" evidence="16">
    <location>
        <begin position="274"/>
        <end position="394"/>
    </location>
</feature>
<organism evidence="17 18">
    <name type="scientific">Methanocaldococcus infernus (strain DSM 11812 / JCM 15783 / ME)</name>
    <dbReference type="NCBI Taxonomy" id="573063"/>
    <lineage>
        <taxon>Archaea</taxon>
        <taxon>Methanobacteriati</taxon>
        <taxon>Methanobacteriota</taxon>
        <taxon>Methanomada group</taxon>
        <taxon>Methanococci</taxon>
        <taxon>Methanococcales</taxon>
        <taxon>Methanocaldococcaceae</taxon>
        <taxon>Methanocaldococcus</taxon>
    </lineage>
</organism>
<evidence type="ECO:0000256" key="8">
    <source>
        <dbReference type="ARBA" id="ARBA00023229"/>
    </source>
</evidence>
<name>D5VSX8_METIM</name>
<evidence type="ECO:0000256" key="3">
    <source>
        <dbReference type="ARBA" id="ARBA00010021"/>
    </source>
</evidence>
<evidence type="ECO:0000256" key="11">
    <source>
        <dbReference type="ARBA" id="ARBA00049583"/>
    </source>
</evidence>
<dbReference type="InterPro" id="IPR002830">
    <property type="entry name" value="UbiD"/>
</dbReference>
<evidence type="ECO:0000256" key="10">
    <source>
        <dbReference type="ARBA" id="ARBA00049054"/>
    </source>
</evidence>
<evidence type="ECO:0000256" key="14">
    <source>
        <dbReference type="ARBA" id="ARBA00049936"/>
    </source>
</evidence>
<comment type="cofactor">
    <cofactor evidence="1">
        <name>Mn(2+)</name>
        <dbReference type="ChEBI" id="CHEBI:29035"/>
    </cofactor>
</comment>
<dbReference type="Proteomes" id="UP000002061">
    <property type="component" value="Chromosome"/>
</dbReference>
<dbReference type="EC" id="4.1.1.126" evidence="12"/>
<dbReference type="KEGG" id="mif:Metin_1023"/>
<evidence type="ECO:0000256" key="12">
    <source>
        <dbReference type="ARBA" id="ARBA00049727"/>
    </source>
</evidence>
<accession>D5VSX8</accession>
<evidence type="ECO:0000256" key="7">
    <source>
        <dbReference type="ARBA" id="ARBA00023211"/>
    </source>
</evidence>
<gene>
    <name evidence="17" type="ordered locus">Metin_1023</name>
</gene>
<dbReference type="PANTHER" id="PTHR30108:SF21">
    <property type="entry name" value="4-HYDROXYBENZOATE DECARBOXYLASE"/>
    <property type="match status" value="1"/>
</dbReference>
<dbReference type="GO" id="GO:0016831">
    <property type="term" value="F:carboxy-lyase activity"/>
    <property type="evidence" value="ECO:0007669"/>
    <property type="project" value="UniProtKB-KW"/>
</dbReference>
<dbReference type="Pfam" id="PF01977">
    <property type="entry name" value="UbiD"/>
    <property type="match status" value="1"/>
</dbReference>
<dbReference type="Pfam" id="PF20696">
    <property type="entry name" value="UbiD_C"/>
    <property type="match status" value="1"/>
</dbReference>
<dbReference type="GO" id="GO:0005737">
    <property type="term" value="C:cytoplasm"/>
    <property type="evidence" value="ECO:0007669"/>
    <property type="project" value="TreeGrafter"/>
</dbReference>
<keyword evidence="9" id="KW-0456">Lyase</keyword>
<comment type="cofactor">
    <cofactor evidence="14">
        <name>prenylated FMN</name>
        <dbReference type="ChEBI" id="CHEBI:87746"/>
    </cofactor>
</comment>
<evidence type="ECO:0000256" key="13">
    <source>
        <dbReference type="ARBA" id="ARBA00049754"/>
    </source>
</evidence>
<dbReference type="AlphaFoldDB" id="D5VSX8"/>
<proteinExistence type="inferred from homology"/>
<dbReference type="SUPFAM" id="SSF50475">
    <property type="entry name" value="FMN-binding split barrel"/>
    <property type="match status" value="1"/>
</dbReference>
<dbReference type="OrthoDB" id="8480at2157"/>
<evidence type="ECO:0000313" key="17">
    <source>
        <dbReference type="EMBL" id="ADG13681.1"/>
    </source>
</evidence>
<dbReference type="GO" id="GO:0008299">
    <property type="term" value="P:isoprenoid biosynthetic process"/>
    <property type="evidence" value="ECO:0007669"/>
    <property type="project" value="UniProtKB-KW"/>
</dbReference>
<comment type="similarity">
    <text evidence="3">Belongs to the UbiD family.</text>
</comment>
<keyword evidence="6" id="KW-0210">Decarboxylase</keyword>
<evidence type="ECO:0000259" key="15">
    <source>
        <dbReference type="Pfam" id="PF01977"/>
    </source>
</evidence>
<dbReference type="STRING" id="573063.Metin_1023"/>
<evidence type="ECO:0000256" key="5">
    <source>
        <dbReference type="ARBA" id="ARBA00022643"/>
    </source>
</evidence>
<evidence type="ECO:0000313" key="18">
    <source>
        <dbReference type="Proteomes" id="UP000002061"/>
    </source>
</evidence>
<dbReference type="InterPro" id="IPR049381">
    <property type="entry name" value="UbiD-like_C"/>
</dbReference>
<evidence type="ECO:0000256" key="4">
    <source>
        <dbReference type="ARBA" id="ARBA00022630"/>
    </source>
</evidence>
<evidence type="ECO:0000256" key="1">
    <source>
        <dbReference type="ARBA" id="ARBA00001936"/>
    </source>
</evidence>
<keyword evidence="4" id="KW-0285">Flavoprotein</keyword>
<dbReference type="PANTHER" id="PTHR30108">
    <property type="entry name" value="3-OCTAPRENYL-4-HYDROXYBENZOATE CARBOXY-LYASE-RELATED"/>
    <property type="match status" value="1"/>
</dbReference>
<evidence type="ECO:0000259" key="16">
    <source>
        <dbReference type="Pfam" id="PF20696"/>
    </source>
</evidence>
<dbReference type="HOGENOM" id="CLU_023348_5_1_2"/>
<keyword evidence="8" id="KW-0414">Isoprene biosynthesis</keyword>
<evidence type="ECO:0000256" key="9">
    <source>
        <dbReference type="ARBA" id="ARBA00023239"/>
    </source>
</evidence>
<sequence length="413" mass="46676">MRELIEKLKPKVYEKASKKFGVSKILKENDGKPIYIKDVDDFEVVGNLWSRETLAKIFNVKKEELLFLLLNAIEREKEGKVEINDDLRELYIKDKNILSWPIPTYYEKDAGPYITSGVVIAYDEDYGYNLSIHRILVKESHLVIRMVEQRHLHFLYNKALREGRELEVAIAIGVHPSLLLAASTSGDITFDEYKMASILNKVEVFELDNLLVPEAEFIITGKICKELDDEGPFVDITGTYDKVRKQPIIKIKNLYRKEKPIFHALLPGGVEHKTLMGLPQEPRIYKIVRNTIPTVKNVVLTTGGCCWLHGVVQIEKRTEGDGKNAILAALAGHPSLKHVVVVDEDINIYDINDVEYAIATRVQGDRDLVIIKGAKGSSLDPSSDGTTTKIGIDATKPLKDREKFEKAKIPSDI</sequence>
<comment type="catalytic activity">
    <reaction evidence="10">
        <text>(2E)-3-methyl-5-phosphooxypent-2-enoate + H(+) = isopentenyl phosphate + CO2</text>
        <dbReference type="Rhea" id="RHEA:78971"/>
        <dbReference type="ChEBI" id="CHEBI:15378"/>
        <dbReference type="ChEBI" id="CHEBI:16526"/>
        <dbReference type="ChEBI" id="CHEBI:65078"/>
        <dbReference type="ChEBI" id="CHEBI:229665"/>
        <dbReference type="EC" id="4.1.1.126"/>
    </reaction>
    <physiologicalReaction direction="left-to-right" evidence="10">
        <dbReference type="Rhea" id="RHEA:78972"/>
    </physiologicalReaction>
</comment>
<dbReference type="InterPro" id="IPR048304">
    <property type="entry name" value="UbiD_Rift_dom"/>
</dbReference>
<dbReference type="NCBIfam" id="TIGR00148">
    <property type="entry name" value="UbiD family decarboxylase"/>
    <property type="match status" value="1"/>
</dbReference>
<feature type="domain" description="3-octaprenyl-4-hydroxybenzoate carboxy-lyase-like Rift-related" evidence="15">
    <location>
        <begin position="93"/>
        <end position="269"/>
    </location>
</feature>
<dbReference type="GeneID" id="9132040"/>
<keyword evidence="18" id="KW-1185">Reference proteome</keyword>
<comment type="function">
    <text evidence="11">Catalyzes the conversion of trans-anhydromevalonate 5-phosphate (tAHMP) into isopentenyl phosphate. Involved in the archaeal mevalonate (MVA) pathway, which provides fundamental precursors for isoprenoid biosynthesis, such as isopentenyl diphosphate (IPP) and dimethylallyl diphosphate (DMAPP).</text>
</comment>
<evidence type="ECO:0000256" key="2">
    <source>
        <dbReference type="ARBA" id="ARBA00005092"/>
    </source>
</evidence>
<dbReference type="RefSeq" id="WP_013100426.1">
    <property type="nucleotide sequence ID" value="NC_014122.1"/>
</dbReference>
<dbReference type="Gene3D" id="3.40.1670.10">
    <property type="entry name" value="UbiD C-terminal domain-like"/>
    <property type="match status" value="1"/>
</dbReference>
<dbReference type="SUPFAM" id="SSF143968">
    <property type="entry name" value="UbiD C-terminal domain-like"/>
    <property type="match status" value="1"/>
</dbReference>
<dbReference type="eggNOG" id="arCOG01671">
    <property type="taxonomic scope" value="Archaea"/>
</dbReference>
<comment type="pathway">
    <text evidence="2">Isoprenoid biosynthesis; isopentenyl diphosphate biosynthesis via mevalonate pathway.</text>
</comment>
<dbReference type="FunFam" id="3.40.1670.10:FF:000003">
    <property type="entry name" value="Phenolic acid decarboxylase"/>
    <property type="match status" value="1"/>
</dbReference>
<evidence type="ECO:0000256" key="6">
    <source>
        <dbReference type="ARBA" id="ARBA00022793"/>
    </source>
</evidence>
<protein>
    <recommendedName>
        <fullName evidence="13">Anhydromevalonate phosphate decarboxylase</fullName>
        <ecNumber evidence="12">4.1.1.126</ecNumber>
    </recommendedName>
</protein>
<keyword evidence="5" id="KW-0288">FMN</keyword>
<dbReference type="EMBL" id="CP002009">
    <property type="protein sequence ID" value="ADG13681.1"/>
    <property type="molecule type" value="Genomic_DNA"/>
</dbReference>
<keyword evidence="7" id="KW-0464">Manganese</keyword>
<reference evidence="17" key="1">
    <citation type="submission" date="2010-04" db="EMBL/GenBank/DDBJ databases">
        <title>Complete sequence of Methanocaldococcus infernus ME.</title>
        <authorList>
            <consortium name="US DOE Joint Genome Institute"/>
            <person name="Lucas S."/>
            <person name="Copeland A."/>
            <person name="Lapidus A."/>
            <person name="Cheng J.-F."/>
            <person name="Bruce D."/>
            <person name="Goodwin L."/>
            <person name="Pitluck S."/>
            <person name="Munk A.C."/>
            <person name="Detter J.C."/>
            <person name="Han C."/>
            <person name="Tapia R."/>
            <person name="Land M."/>
            <person name="Hauser L."/>
            <person name="Kyrpides N."/>
            <person name="Mikhailova N."/>
            <person name="Sieprawska-Lupa M."/>
            <person name="Whitman W.B."/>
            <person name="Woyke T."/>
        </authorList>
    </citation>
    <scope>NUCLEOTIDE SEQUENCE [LARGE SCALE GENOMIC DNA]</scope>
    <source>
        <strain evidence="17">ME</strain>
    </source>
</reference>